<dbReference type="EC" id="6.1.1.10" evidence="14"/>
<dbReference type="InterPro" id="IPR002547">
    <property type="entry name" value="tRNA-bd_dom"/>
</dbReference>
<dbReference type="PROSITE" id="PS50886">
    <property type="entry name" value="TRBD"/>
    <property type="match status" value="1"/>
</dbReference>
<dbReference type="GO" id="GO:0005524">
    <property type="term" value="F:ATP binding"/>
    <property type="evidence" value="ECO:0007669"/>
    <property type="project" value="UniProtKB-UniRule"/>
</dbReference>
<keyword evidence="12 14" id="KW-0030">Aminoacyl-tRNA synthetase</keyword>
<dbReference type="SUPFAM" id="SSF52374">
    <property type="entry name" value="Nucleotidylyl transferase"/>
    <property type="match status" value="1"/>
</dbReference>
<accession>A0A1M7YKC9</accession>
<dbReference type="NCBIfam" id="TIGR00398">
    <property type="entry name" value="metG"/>
    <property type="match status" value="1"/>
</dbReference>
<dbReference type="GO" id="GO:0006431">
    <property type="term" value="P:methionyl-tRNA aminoacylation"/>
    <property type="evidence" value="ECO:0007669"/>
    <property type="project" value="UniProtKB-UniRule"/>
</dbReference>
<evidence type="ECO:0000256" key="5">
    <source>
        <dbReference type="ARBA" id="ARBA00022490"/>
    </source>
</evidence>
<dbReference type="InterPro" id="IPR041872">
    <property type="entry name" value="Anticodon_Met"/>
</dbReference>
<comment type="catalytic activity">
    <reaction evidence="13 14">
        <text>tRNA(Met) + L-methionine + ATP = L-methionyl-tRNA(Met) + AMP + diphosphate</text>
        <dbReference type="Rhea" id="RHEA:13481"/>
        <dbReference type="Rhea" id="RHEA-COMP:9667"/>
        <dbReference type="Rhea" id="RHEA-COMP:9698"/>
        <dbReference type="ChEBI" id="CHEBI:30616"/>
        <dbReference type="ChEBI" id="CHEBI:33019"/>
        <dbReference type="ChEBI" id="CHEBI:57844"/>
        <dbReference type="ChEBI" id="CHEBI:78442"/>
        <dbReference type="ChEBI" id="CHEBI:78530"/>
        <dbReference type="ChEBI" id="CHEBI:456215"/>
        <dbReference type="EC" id="6.1.1.10"/>
    </reaction>
</comment>
<reference evidence="16 17" key="1">
    <citation type="submission" date="2016-12" db="EMBL/GenBank/DDBJ databases">
        <authorList>
            <person name="Song W.-J."/>
            <person name="Kurnit D.M."/>
        </authorList>
    </citation>
    <scope>NUCLEOTIDE SEQUENCE [LARGE SCALE GENOMIC DNA]</scope>
    <source>
        <strain evidence="16 17">DSM 12503</strain>
    </source>
</reference>
<dbReference type="Pfam" id="PF09334">
    <property type="entry name" value="tRNA-synt_1g"/>
    <property type="match status" value="2"/>
</dbReference>
<feature type="domain" description="TRNA-binding" evidence="15">
    <location>
        <begin position="559"/>
        <end position="660"/>
    </location>
</feature>
<comment type="cofactor">
    <cofactor evidence="14">
        <name>Zn(2+)</name>
        <dbReference type="ChEBI" id="CHEBI:29105"/>
    </cofactor>
    <text evidence="14">Binds 1 zinc ion per subunit.</text>
</comment>
<keyword evidence="8 14" id="KW-0547">Nucleotide-binding</keyword>
<dbReference type="Proteomes" id="UP000184612">
    <property type="component" value="Unassembled WGS sequence"/>
</dbReference>
<dbReference type="STRING" id="1121345.SAMN02745217_03948"/>
<name>A0A1M7YKC9_9FIRM</name>
<evidence type="ECO:0000313" key="16">
    <source>
        <dbReference type="EMBL" id="SHO53073.1"/>
    </source>
</evidence>
<evidence type="ECO:0000256" key="9">
    <source>
        <dbReference type="ARBA" id="ARBA00022840"/>
    </source>
</evidence>
<dbReference type="Gene3D" id="2.40.50.140">
    <property type="entry name" value="Nucleic acid-binding proteins"/>
    <property type="match status" value="1"/>
</dbReference>
<dbReference type="Gene3D" id="3.40.50.620">
    <property type="entry name" value="HUPs"/>
    <property type="match status" value="1"/>
</dbReference>
<gene>
    <name evidence="14" type="primary">metG</name>
    <name evidence="16" type="ORF">SAMN02745217_03948</name>
</gene>
<feature type="binding site" evidence="14">
    <location>
        <position position="150"/>
    </location>
    <ligand>
        <name>Zn(2+)</name>
        <dbReference type="ChEBI" id="CHEBI:29105"/>
    </ligand>
</feature>
<evidence type="ECO:0000256" key="14">
    <source>
        <dbReference type="HAMAP-Rule" id="MF_01228"/>
    </source>
</evidence>
<dbReference type="EMBL" id="FRFD01000012">
    <property type="protein sequence ID" value="SHO53073.1"/>
    <property type="molecule type" value="Genomic_DNA"/>
</dbReference>
<dbReference type="Gene3D" id="1.10.730.10">
    <property type="entry name" value="Isoleucyl-tRNA Synthetase, Domain 1"/>
    <property type="match status" value="1"/>
</dbReference>
<dbReference type="NCBIfam" id="TIGR00399">
    <property type="entry name" value="metG_C_term"/>
    <property type="match status" value="1"/>
</dbReference>
<feature type="short sequence motif" description="'KMSKS' region" evidence="14">
    <location>
        <begin position="302"/>
        <end position="306"/>
    </location>
</feature>
<comment type="subcellular location">
    <subcellularLocation>
        <location evidence="2 14">Cytoplasm</location>
    </subcellularLocation>
</comment>
<keyword evidence="10 14" id="KW-0694">RNA-binding</keyword>
<feature type="binding site" evidence="14">
    <location>
        <position position="130"/>
    </location>
    <ligand>
        <name>Zn(2+)</name>
        <dbReference type="ChEBI" id="CHEBI:29105"/>
    </ligand>
</feature>
<dbReference type="FunFam" id="2.40.50.140:FF:000042">
    <property type="entry name" value="Methionine--tRNA ligase"/>
    <property type="match status" value="1"/>
</dbReference>
<evidence type="ECO:0000256" key="2">
    <source>
        <dbReference type="ARBA" id="ARBA00004496"/>
    </source>
</evidence>
<dbReference type="InterPro" id="IPR015413">
    <property type="entry name" value="Methionyl/Leucyl_tRNA_Synth"/>
</dbReference>
<comment type="similarity">
    <text evidence="3 14">Belongs to the class-I aminoacyl-tRNA synthetase family. MetG type 2A subfamily.</text>
</comment>
<dbReference type="CDD" id="cd07957">
    <property type="entry name" value="Anticodon_Ia_Met"/>
    <property type="match status" value="1"/>
</dbReference>
<keyword evidence="14" id="KW-0479">Metal-binding</keyword>
<proteinExistence type="inferred from homology"/>
<dbReference type="CDD" id="cd02800">
    <property type="entry name" value="tRNA_bind_EcMetRS_like"/>
    <property type="match status" value="1"/>
</dbReference>
<feature type="short sequence motif" description="'HIGH' region" evidence="14">
    <location>
        <begin position="15"/>
        <end position="25"/>
    </location>
</feature>
<dbReference type="InterPro" id="IPR009080">
    <property type="entry name" value="tRNAsynth_Ia_anticodon-bd"/>
</dbReference>
<dbReference type="GO" id="GO:0005737">
    <property type="term" value="C:cytoplasm"/>
    <property type="evidence" value="ECO:0007669"/>
    <property type="project" value="UniProtKB-SubCell"/>
</dbReference>
<evidence type="ECO:0000256" key="12">
    <source>
        <dbReference type="ARBA" id="ARBA00023146"/>
    </source>
</evidence>
<dbReference type="OrthoDB" id="9810191at2"/>
<dbReference type="SUPFAM" id="SSF50249">
    <property type="entry name" value="Nucleic acid-binding proteins"/>
    <property type="match status" value="1"/>
</dbReference>
<dbReference type="PANTHER" id="PTHR43326:SF1">
    <property type="entry name" value="METHIONINE--TRNA LIGASE, MITOCHONDRIAL"/>
    <property type="match status" value="1"/>
</dbReference>
<keyword evidence="6 14" id="KW-0820">tRNA-binding</keyword>
<evidence type="ECO:0000256" key="11">
    <source>
        <dbReference type="ARBA" id="ARBA00022917"/>
    </source>
</evidence>
<organism evidence="16 17">
    <name type="scientific">Anaerocolumna xylanovorans DSM 12503</name>
    <dbReference type="NCBI Taxonomy" id="1121345"/>
    <lineage>
        <taxon>Bacteria</taxon>
        <taxon>Bacillati</taxon>
        <taxon>Bacillota</taxon>
        <taxon>Clostridia</taxon>
        <taxon>Lachnospirales</taxon>
        <taxon>Lachnospiraceae</taxon>
        <taxon>Anaerocolumna</taxon>
    </lineage>
</organism>
<dbReference type="GO" id="GO:0046872">
    <property type="term" value="F:metal ion binding"/>
    <property type="evidence" value="ECO:0007669"/>
    <property type="project" value="UniProtKB-KW"/>
</dbReference>
<dbReference type="HAMAP" id="MF_01228">
    <property type="entry name" value="Met_tRNA_synth_type2"/>
    <property type="match status" value="1"/>
</dbReference>
<evidence type="ECO:0000313" key="17">
    <source>
        <dbReference type="Proteomes" id="UP000184612"/>
    </source>
</evidence>
<dbReference type="PRINTS" id="PR01041">
    <property type="entry name" value="TRNASYNTHMET"/>
</dbReference>
<dbReference type="InterPro" id="IPR014758">
    <property type="entry name" value="Met-tRNA_synth"/>
</dbReference>
<keyword evidence="11 14" id="KW-0648">Protein biosynthesis</keyword>
<dbReference type="InterPro" id="IPR012340">
    <property type="entry name" value="NA-bd_OB-fold"/>
</dbReference>
<evidence type="ECO:0000256" key="3">
    <source>
        <dbReference type="ARBA" id="ARBA00006590"/>
    </source>
</evidence>
<keyword evidence="9 14" id="KW-0067">ATP-binding</keyword>
<comment type="caution">
    <text evidence="14">Lacks conserved residue(s) required for the propagation of feature annotation.</text>
</comment>
<dbReference type="Pfam" id="PF01588">
    <property type="entry name" value="tRNA_bind"/>
    <property type="match status" value="1"/>
</dbReference>
<keyword evidence="7 14" id="KW-0436">Ligase</keyword>
<dbReference type="InterPro" id="IPR004495">
    <property type="entry name" value="Met-tRNA-synth_bsu_C"/>
</dbReference>
<sequence length="660" mass="74570">MCNCKKPYYITTAIAYTSGKPHIGNTYEIVLADSIARFKRQQGFDVFFQTGTDEHGQKIENKAEAAGITPKEFVDGVAGQIKDIWDLMNTSYDKFIRTTDTYHEEQVQKIFQKLYEKGDIYKGYYEGLYCTPCESFFTPSQVVDGKCPDCGAEVQPAKEEAYFLKLSNYTDRLIDHIKTHPEFIQPESRKNEMMNNFLLPGLQDLCVSRTSFKWGIPVSFDKSHVVYVWLDALSNYITGLGFDADGNHGELYKKYWPADLHLIGKDILRFHTIYWPIMLMALDVPLPKQVFGHPWLLQGEGKMSKSKGNVLYADELVSYFGVDAVRYFVLHEMPFDNDGVITWELMVERMNSDLANTLGNLVNRTISMSNKYFDGTVRNAGVKEPVDEELKELAVRTGDKVVAKMEQLRVADALTEIFTLFKRCNKYIDETMPWALAKEEDKKERLETVLYNLVESITIGASLLKAFMPETADKILSQLNAGLRNIDNLKEFGLYPDGNQVTKTPEILFARLDIKEVLEKVEAQKAAEVKEEDGGEQADDKGQETVIDLPAKEEITYEDFAKMQFQVGEIIACEEVPKSKKLLCSQVKIGSQVKQIVSGIKAYYTPEQMVGKKVMVLVNLKPAKLAGILSEGMLLCAEDENGGLALMVPEKDMTPGAEIC</sequence>
<keyword evidence="14" id="KW-0862">Zinc</keyword>
<feature type="binding site" evidence="14">
    <location>
        <position position="133"/>
    </location>
    <ligand>
        <name>Zn(2+)</name>
        <dbReference type="ChEBI" id="CHEBI:29105"/>
    </ligand>
</feature>
<comment type="function">
    <text evidence="1 14">Is required not only for elongation of protein synthesis but also for the initiation of all mRNA translation through initiator tRNA(fMet) aminoacylation.</text>
</comment>
<evidence type="ECO:0000256" key="10">
    <source>
        <dbReference type="ARBA" id="ARBA00022884"/>
    </source>
</evidence>
<dbReference type="RefSeq" id="WP_073590576.1">
    <property type="nucleotide sequence ID" value="NZ_FRFD01000012.1"/>
</dbReference>
<evidence type="ECO:0000256" key="6">
    <source>
        <dbReference type="ARBA" id="ARBA00022555"/>
    </source>
</evidence>
<dbReference type="NCBIfam" id="NF008900">
    <property type="entry name" value="PRK12267.1"/>
    <property type="match status" value="1"/>
</dbReference>
<protein>
    <recommendedName>
        <fullName evidence="14">Methionine--tRNA ligase</fullName>
        <ecNumber evidence="14">6.1.1.10</ecNumber>
    </recommendedName>
    <alternativeName>
        <fullName evidence="14">Methionyl-tRNA synthetase</fullName>
        <shortName evidence="14">MetRS</shortName>
    </alternativeName>
</protein>
<comment type="subunit">
    <text evidence="4 14">Homodimer.</text>
</comment>
<dbReference type="Gene3D" id="2.170.220.10">
    <property type="match status" value="1"/>
</dbReference>
<dbReference type="FunFam" id="2.170.220.10:FF:000002">
    <property type="entry name" value="Methionine--tRNA ligase"/>
    <property type="match status" value="1"/>
</dbReference>
<evidence type="ECO:0000256" key="4">
    <source>
        <dbReference type="ARBA" id="ARBA00011738"/>
    </source>
</evidence>
<dbReference type="InterPro" id="IPR014729">
    <property type="entry name" value="Rossmann-like_a/b/a_fold"/>
</dbReference>
<dbReference type="InterPro" id="IPR033911">
    <property type="entry name" value="MetRS_core"/>
</dbReference>
<evidence type="ECO:0000256" key="7">
    <source>
        <dbReference type="ARBA" id="ARBA00022598"/>
    </source>
</evidence>
<evidence type="ECO:0000256" key="13">
    <source>
        <dbReference type="ARBA" id="ARBA00047364"/>
    </source>
</evidence>
<dbReference type="FunFam" id="1.10.730.10:FF:000026">
    <property type="entry name" value="Methionine--tRNA ligase"/>
    <property type="match status" value="1"/>
</dbReference>
<evidence type="ECO:0000259" key="15">
    <source>
        <dbReference type="PROSITE" id="PS50886"/>
    </source>
</evidence>
<dbReference type="GO" id="GO:0000049">
    <property type="term" value="F:tRNA binding"/>
    <property type="evidence" value="ECO:0007669"/>
    <property type="project" value="UniProtKB-UniRule"/>
</dbReference>
<dbReference type="CDD" id="cd00814">
    <property type="entry name" value="MetRS_core"/>
    <property type="match status" value="1"/>
</dbReference>
<dbReference type="PANTHER" id="PTHR43326">
    <property type="entry name" value="METHIONYL-TRNA SYNTHETASE"/>
    <property type="match status" value="1"/>
</dbReference>
<keyword evidence="17" id="KW-1185">Reference proteome</keyword>
<keyword evidence="5 14" id="KW-0963">Cytoplasm</keyword>
<dbReference type="GO" id="GO:0004825">
    <property type="term" value="F:methionine-tRNA ligase activity"/>
    <property type="evidence" value="ECO:0007669"/>
    <property type="project" value="UniProtKB-UniRule"/>
</dbReference>
<dbReference type="Pfam" id="PF19303">
    <property type="entry name" value="Anticodon_3"/>
    <property type="match status" value="1"/>
</dbReference>
<evidence type="ECO:0000256" key="1">
    <source>
        <dbReference type="ARBA" id="ARBA00003314"/>
    </source>
</evidence>
<feature type="binding site" evidence="14">
    <location>
        <position position="147"/>
    </location>
    <ligand>
        <name>Zn(2+)</name>
        <dbReference type="ChEBI" id="CHEBI:29105"/>
    </ligand>
</feature>
<dbReference type="InterPro" id="IPR023457">
    <property type="entry name" value="Met-tRNA_synth_2"/>
</dbReference>
<dbReference type="AlphaFoldDB" id="A0A1M7YKC9"/>
<evidence type="ECO:0000256" key="8">
    <source>
        <dbReference type="ARBA" id="ARBA00022741"/>
    </source>
</evidence>
<dbReference type="SUPFAM" id="SSF47323">
    <property type="entry name" value="Anticodon-binding domain of a subclass of class I aminoacyl-tRNA synthetases"/>
    <property type="match status" value="1"/>
</dbReference>